<organism evidence="2 3">
    <name type="scientific">Rhynchosporium agropyri</name>
    <dbReference type="NCBI Taxonomy" id="914238"/>
    <lineage>
        <taxon>Eukaryota</taxon>
        <taxon>Fungi</taxon>
        <taxon>Dikarya</taxon>
        <taxon>Ascomycota</taxon>
        <taxon>Pezizomycotina</taxon>
        <taxon>Leotiomycetes</taxon>
        <taxon>Helotiales</taxon>
        <taxon>Ploettnerulaceae</taxon>
        <taxon>Rhynchosporium</taxon>
    </lineage>
</organism>
<proteinExistence type="predicted"/>
<name>A0A1E1LRR1_9HELO</name>
<evidence type="ECO:0000256" key="1">
    <source>
        <dbReference type="SAM" id="MobiDB-lite"/>
    </source>
</evidence>
<protein>
    <submittedName>
        <fullName evidence="2">Uncharacterized protein</fullName>
    </submittedName>
</protein>
<accession>A0A1E1LRR1</accession>
<feature type="compositionally biased region" description="Basic residues" evidence="1">
    <location>
        <begin position="339"/>
        <end position="351"/>
    </location>
</feature>
<keyword evidence="3" id="KW-1185">Reference proteome</keyword>
<gene>
    <name evidence="2" type="ORF">RAG0_16758</name>
</gene>
<dbReference type="EMBL" id="FJUX01000179">
    <property type="protein sequence ID" value="CZT13187.1"/>
    <property type="molecule type" value="Genomic_DNA"/>
</dbReference>
<dbReference type="Proteomes" id="UP000178912">
    <property type="component" value="Unassembled WGS sequence"/>
</dbReference>
<reference evidence="3" key="1">
    <citation type="submission" date="2016-03" db="EMBL/GenBank/DDBJ databases">
        <authorList>
            <person name="Guldener U."/>
        </authorList>
    </citation>
    <scope>NUCLEOTIDE SEQUENCE [LARGE SCALE GENOMIC DNA]</scope>
    <source>
        <strain evidence="3">04CH-RAC-A.6.1</strain>
    </source>
</reference>
<sequence>MSDERFSASTPTVPESADGTPPERQIRLPLTPPATDELSSTLNPKSPVSAVLHLIKQRQHYNSTDQSRQLKVKPSDYKSLLARLQQLPELQSFVNDKLRLEYNPLENVLYLPRMPTTIHESFSERVSEETKAQLQRIKDGNDEAARFAARISSVRSGSIQLREIDSDDDTEIDRPYIQRQPDDQFQHDEAEYPGVVYEVACSQDSRDLRKAAWTYIPYSNANIKAVVGFELGYGTDKEARISMLKPRYLKEDGEGLETLDVEAVIDRDVFRSSDGFATNTTKALHLPLDWFADSEVATFNSEGLPGVTITYAQLAEFLDKAERLQRTRQPVPGEESIGKKSRRRTKKRRRPSTPIEGISSDQNG</sequence>
<dbReference type="OrthoDB" id="3485856at2759"/>
<feature type="region of interest" description="Disordered" evidence="1">
    <location>
        <begin position="324"/>
        <end position="364"/>
    </location>
</feature>
<evidence type="ECO:0000313" key="2">
    <source>
        <dbReference type="EMBL" id="CZT13187.1"/>
    </source>
</evidence>
<feature type="region of interest" description="Disordered" evidence="1">
    <location>
        <begin position="1"/>
        <end position="45"/>
    </location>
</feature>
<evidence type="ECO:0000313" key="3">
    <source>
        <dbReference type="Proteomes" id="UP000178912"/>
    </source>
</evidence>
<dbReference type="AlphaFoldDB" id="A0A1E1LRR1"/>